<dbReference type="InterPro" id="IPR013651">
    <property type="entry name" value="ATP-grasp_RimK-type"/>
</dbReference>
<keyword evidence="4" id="KW-1185">Reference proteome</keyword>
<dbReference type="Gene3D" id="3.30.1490.20">
    <property type="entry name" value="ATP-grasp fold, A domain"/>
    <property type="match status" value="1"/>
</dbReference>
<dbReference type="GO" id="GO:0016879">
    <property type="term" value="F:ligase activity, forming carbon-nitrogen bonds"/>
    <property type="evidence" value="ECO:0007669"/>
    <property type="project" value="TreeGrafter"/>
</dbReference>
<evidence type="ECO:0000313" key="4">
    <source>
        <dbReference type="Proteomes" id="UP000179524"/>
    </source>
</evidence>
<dbReference type="RefSeq" id="WP_071310734.1">
    <property type="nucleotide sequence ID" value="NZ_MLQR01000043.1"/>
</dbReference>
<dbReference type="AlphaFoldDB" id="A0A1S2LG97"/>
<evidence type="ECO:0000256" key="1">
    <source>
        <dbReference type="PROSITE-ProRule" id="PRU00409"/>
    </source>
</evidence>
<reference evidence="3 4" key="1">
    <citation type="submission" date="2016-10" db="EMBL/GenBank/DDBJ databases">
        <title>Draft genome sequences of four alkaliphilic bacteria belonging to the Anaerobacillus genus.</title>
        <authorList>
            <person name="Bassil N.M."/>
            <person name="Lloyd J.R."/>
        </authorList>
    </citation>
    <scope>NUCLEOTIDE SEQUENCE [LARGE SCALE GENOMIC DNA]</scope>
    <source>
        <strain evidence="3 4">DSM 18345</strain>
    </source>
</reference>
<proteinExistence type="predicted"/>
<dbReference type="OrthoDB" id="1704979at2"/>
<protein>
    <recommendedName>
        <fullName evidence="2">ATP-grasp domain-containing protein</fullName>
    </recommendedName>
</protein>
<dbReference type="Pfam" id="PF08443">
    <property type="entry name" value="RimK"/>
    <property type="match status" value="1"/>
</dbReference>
<comment type="caution">
    <text evidence="3">The sequence shown here is derived from an EMBL/GenBank/DDBJ whole genome shotgun (WGS) entry which is preliminary data.</text>
</comment>
<evidence type="ECO:0000259" key="2">
    <source>
        <dbReference type="PROSITE" id="PS50975"/>
    </source>
</evidence>
<keyword evidence="1" id="KW-0067">ATP-binding</keyword>
<dbReference type="InterPro" id="IPR013815">
    <property type="entry name" value="ATP_grasp_subdomain_1"/>
</dbReference>
<feature type="domain" description="ATP-grasp" evidence="2">
    <location>
        <begin position="115"/>
        <end position="310"/>
    </location>
</feature>
<dbReference type="GO" id="GO:0046872">
    <property type="term" value="F:metal ion binding"/>
    <property type="evidence" value="ECO:0007669"/>
    <property type="project" value="InterPro"/>
</dbReference>
<dbReference type="GO" id="GO:0005524">
    <property type="term" value="F:ATP binding"/>
    <property type="evidence" value="ECO:0007669"/>
    <property type="project" value="UniProtKB-UniRule"/>
</dbReference>
<organism evidence="3 4">
    <name type="scientific">Anaerobacillus alkalilacustris</name>
    <dbReference type="NCBI Taxonomy" id="393763"/>
    <lineage>
        <taxon>Bacteria</taxon>
        <taxon>Bacillati</taxon>
        <taxon>Bacillota</taxon>
        <taxon>Bacilli</taxon>
        <taxon>Bacillales</taxon>
        <taxon>Bacillaceae</taxon>
        <taxon>Anaerobacillus</taxon>
    </lineage>
</organism>
<dbReference type="EMBL" id="MLQR01000043">
    <property type="protein sequence ID" value="OIJ11270.1"/>
    <property type="molecule type" value="Genomic_DNA"/>
</dbReference>
<keyword evidence="1" id="KW-0547">Nucleotide-binding</keyword>
<sequence length="333" mass="39846">MKIAVCISNNKIKIKHAILDKFTNKIFKDNYNWGRKFADYLDKYNIDYDFINIDKNDWLEEIEKYDIVLWKPAFMGPQSSQHFRSKVYFIQHIMKKRIYPNYESVWHFDNKISQSYFFKYKKINAPKTFATFDYNEAMAKLEDFNYPLIFKESNGAGSSGVKLVKSYKQLVKIVNNKFIYHNIISRILKSNLFDRFGEIYLQEFLENNKADLRINIIGNKYATGFWRKNRSNDFRASGSGNIDYETEIPENIIRYCWQISRDNNFDSMAYDVLFRDNQFFIIEMSYGYADSAVYNSAGYYELDGEGNIIEFNKGRYWPQELWVKWLIQNETII</sequence>
<dbReference type="Gene3D" id="3.30.470.20">
    <property type="entry name" value="ATP-grasp fold, B domain"/>
    <property type="match status" value="1"/>
</dbReference>
<dbReference type="Proteomes" id="UP000179524">
    <property type="component" value="Unassembled WGS sequence"/>
</dbReference>
<dbReference type="SUPFAM" id="SSF56059">
    <property type="entry name" value="Glutathione synthetase ATP-binding domain-like"/>
    <property type="match status" value="1"/>
</dbReference>
<dbReference type="PANTHER" id="PTHR21621">
    <property type="entry name" value="RIBOSOMAL PROTEIN S6 MODIFICATION PROTEIN"/>
    <property type="match status" value="1"/>
</dbReference>
<accession>A0A1S2LG97</accession>
<evidence type="ECO:0000313" key="3">
    <source>
        <dbReference type="EMBL" id="OIJ11270.1"/>
    </source>
</evidence>
<dbReference type="PANTHER" id="PTHR21621:SF0">
    <property type="entry name" value="BETA-CITRYLGLUTAMATE SYNTHASE B-RELATED"/>
    <property type="match status" value="1"/>
</dbReference>
<name>A0A1S2LG97_9BACI</name>
<dbReference type="GO" id="GO:0005737">
    <property type="term" value="C:cytoplasm"/>
    <property type="evidence" value="ECO:0007669"/>
    <property type="project" value="TreeGrafter"/>
</dbReference>
<gene>
    <name evidence="3" type="ORF">BKP37_16645</name>
</gene>
<dbReference type="InterPro" id="IPR011761">
    <property type="entry name" value="ATP-grasp"/>
</dbReference>
<dbReference type="PROSITE" id="PS50975">
    <property type="entry name" value="ATP_GRASP"/>
    <property type="match status" value="1"/>
</dbReference>